<dbReference type="GO" id="GO:0005737">
    <property type="term" value="C:cytoplasm"/>
    <property type="evidence" value="ECO:0007669"/>
    <property type="project" value="TreeGrafter"/>
</dbReference>
<keyword evidence="2 3" id="KW-0450">Lipoyl</keyword>
<evidence type="ECO:0000256" key="2">
    <source>
        <dbReference type="ARBA" id="ARBA00022823"/>
    </source>
</evidence>
<proteinExistence type="inferred from homology"/>
<evidence type="ECO:0000256" key="3">
    <source>
        <dbReference type="HAMAP-Rule" id="MF_00272"/>
    </source>
</evidence>
<feature type="domain" description="Lipoyl-binding" evidence="5">
    <location>
        <begin position="23"/>
        <end position="105"/>
    </location>
</feature>
<dbReference type="AlphaFoldDB" id="A0A143Y6K6"/>
<protein>
    <recommendedName>
        <fullName evidence="3">Glycine cleavage system H protein</fullName>
    </recommendedName>
</protein>
<comment type="similarity">
    <text evidence="1 3">Belongs to the GcvH family.</text>
</comment>
<dbReference type="GO" id="GO:0019464">
    <property type="term" value="P:glycine decarboxylation via glycine cleavage system"/>
    <property type="evidence" value="ECO:0007669"/>
    <property type="project" value="UniProtKB-UniRule"/>
</dbReference>
<feature type="modified residue" description="N6-lipoyllysine" evidence="3 4">
    <location>
        <position position="64"/>
    </location>
</feature>
<evidence type="ECO:0000256" key="1">
    <source>
        <dbReference type="ARBA" id="ARBA00009249"/>
    </source>
</evidence>
<evidence type="ECO:0000313" key="6">
    <source>
        <dbReference type="EMBL" id="CZQ80692.1"/>
    </source>
</evidence>
<evidence type="ECO:0000259" key="5">
    <source>
        <dbReference type="PROSITE" id="PS50968"/>
    </source>
</evidence>
<dbReference type="PANTHER" id="PTHR11715:SF3">
    <property type="entry name" value="GLYCINE CLEAVAGE SYSTEM H PROTEIN-RELATED"/>
    <property type="match status" value="1"/>
</dbReference>
<accession>A0A143Y6K6</accession>
<reference evidence="6 7" key="1">
    <citation type="submission" date="2016-02" db="EMBL/GenBank/DDBJ databases">
        <authorList>
            <person name="Wen L."/>
            <person name="He K."/>
            <person name="Yang H."/>
        </authorList>
    </citation>
    <scope>NUCLEOTIDE SEQUENCE [LARGE SCALE GENOMIC DNA]</scope>
    <source>
        <strain evidence="6">Trichococcus palustris</strain>
    </source>
</reference>
<name>A0A143Y6K6_9LACT</name>
<keyword evidence="7" id="KW-1185">Reference proteome</keyword>
<dbReference type="SUPFAM" id="SSF51230">
    <property type="entry name" value="Single hybrid motif"/>
    <property type="match status" value="1"/>
</dbReference>
<evidence type="ECO:0000256" key="4">
    <source>
        <dbReference type="PIRSR" id="PIRSR617453-50"/>
    </source>
</evidence>
<dbReference type="PROSITE" id="PS50968">
    <property type="entry name" value="BIOTINYL_LIPOYL"/>
    <property type="match status" value="1"/>
</dbReference>
<comment type="subunit">
    <text evidence="3">The glycine cleavage system is composed of four proteins: P, T, L and H.</text>
</comment>
<dbReference type="Pfam" id="PF01597">
    <property type="entry name" value="GCV_H"/>
    <property type="match status" value="1"/>
</dbReference>
<dbReference type="Gene3D" id="2.40.50.100">
    <property type="match status" value="1"/>
</dbReference>
<dbReference type="GO" id="GO:0005960">
    <property type="term" value="C:glycine cleavage complex"/>
    <property type="evidence" value="ECO:0007669"/>
    <property type="project" value="InterPro"/>
</dbReference>
<comment type="function">
    <text evidence="3">The glycine cleavage system catalyzes the degradation of glycine. The H protein shuttles the methylamine group of glycine from the P protein to the T protein.</text>
</comment>
<dbReference type="HAMAP" id="MF_00272">
    <property type="entry name" value="GcvH"/>
    <property type="match status" value="1"/>
</dbReference>
<dbReference type="InterPro" id="IPR033753">
    <property type="entry name" value="GCV_H/Fam206"/>
</dbReference>
<dbReference type="PANTHER" id="PTHR11715">
    <property type="entry name" value="GLYCINE CLEAVAGE SYSTEM H PROTEIN"/>
    <property type="match status" value="1"/>
</dbReference>
<organism evidence="6 7">
    <name type="scientific">Trichococcus palustris</name>
    <dbReference type="NCBI Taxonomy" id="140314"/>
    <lineage>
        <taxon>Bacteria</taxon>
        <taxon>Bacillati</taxon>
        <taxon>Bacillota</taxon>
        <taxon>Bacilli</taxon>
        <taxon>Lactobacillales</taxon>
        <taxon>Carnobacteriaceae</taxon>
        <taxon>Trichococcus</taxon>
    </lineage>
</organism>
<dbReference type="CDD" id="cd06848">
    <property type="entry name" value="GCS_H"/>
    <property type="match status" value="1"/>
</dbReference>
<evidence type="ECO:0000313" key="7">
    <source>
        <dbReference type="Proteomes" id="UP000242754"/>
    </source>
</evidence>
<gene>
    <name evidence="3" type="primary">gcvH</name>
    <name evidence="6" type="ORF">Tpal_107</name>
</gene>
<dbReference type="InterPro" id="IPR011053">
    <property type="entry name" value="Single_hybrid_motif"/>
</dbReference>
<dbReference type="GO" id="GO:0009249">
    <property type="term" value="P:protein lipoylation"/>
    <property type="evidence" value="ECO:0007669"/>
    <property type="project" value="TreeGrafter"/>
</dbReference>
<comment type="cofactor">
    <cofactor evidence="3">
        <name>(R)-lipoate</name>
        <dbReference type="ChEBI" id="CHEBI:83088"/>
    </cofactor>
    <text evidence="3">Binds 1 lipoyl cofactor covalently.</text>
</comment>
<dbReference type="Proteomes" id="UP000242754">
    <property type="component" value="Unassembled WGS sequence"/>
</dbReference>
<sequence>MTDAKKLYFTEEHEWVEKLTDDTIRIGVTEHAAELMGDIVFVEYQTGLDEVAKGDEVVTVESVKSVSEVYAPVSGTITKQNEALSESPETINEAAFEGGWMLEMRLSDPTELDALMSFAAYEAFVAAEEA</sequence>
<dbReference type="RefSeq" id="WP_087029852.1">
    <property type="nucleotide sequence ID" value="NZ_FJNE01000001.1"/>
</dbReference>
<dbReference type="EMBL" id="FJNE01000001">
    <property type="protein sequence ID" value="CZQ80692.1"/>
    <property type="molecule type" value="Genomic_DNA"/>
</dbReference>
<dbReference type="OrthoDB" id="9796712at2"/>
<dbReference type="NCBIfam" id="NF002270">
    <property type="entry name" value="PRK01202.1"/>
    <property type="match status" value="1"/>
</dbReference>
<dbReference type="STRING" id="140314.SAMN04488076_102185"/>
<dbReference type="InterPro" id="IPR017453">
    <property type="entry name" value="GCV_H_sub"/>
</dbReference>
<dbReference type="NCBIfam" id="TIGR00527">
    <property type="entry name" value="gcvH"/>
    <property type="match status" value="1"/>
</dbReference>
<dbReference type="InterPro" id="IPR000089">
    <property type="entry name" value="Biotin_lipoyl"/>
</dbReference>
<dbReference type="InterPro" id="IPR002930">
    <property type="entry name" value="GCV_H"/>
</dbReference>